<dbReference type="GO" id="GO:0008757">
    <property type="term" value="F:S-adenosylmethionine-dependent methyltransferase activity"/>
    <property type="evidence" value="ECO:0007669"/>
    <property type="project" value="InterPro"/>
</dbReference>
<proteinExistence type="predicted"/>
<dbReference type="AlphaFoldDB" id="A0A5K7X7N0"/>
<organism evidence="2 3">
    <name type="scientific">Lacipirellula parvula</name>
    <dbReference type="NCBI Taxonomy" id="2650471"/>
    <lineage>
        <taxon>Bacteria</taxon>
        <taxon>Pseudomonadati</taxon>
        <taxon>Planctomycetota</taxon>
        <taxon>Planctomycetia</taxon>
        <taxon>Pirellulales</taxon>
        <taxon>Lacipirellulaceae</taxon>
        <taxon>Lacipirellula</taxon>
    </lineage>
</organism>
<dbReference type="InterPro" id="IPR029063">
    <property type="entry name" value="SAM-dependent_MTases_sf"/>
</dbReference>
<dbReference type="SUPFAM" id="SSF53335">
    <property type="entry name" value="S-adenosyl-L-methionine-dependent methyltransferases"/>
    <property type="match status" value="1"/>
</dbReference>
<evidence type="ECO:0000313" key="3">
    <source>
        <dbReference type="Proteomes" id="UP000326837"/>
    </source>
</evidence>
<dbReference type="InterPro" id="IPR013216">
    <property type="entry name" value="Methyltransf_11"/>
</dbReference>
<name>A0A5K7X7N0_9BACT</name>
<protein>
    <recommendedName>
        <fullName evidence="1">Methyltransferase type 11 domain-containing protein</fullName>
    </recommendedName>
</protein>
<dbReference type="Proteomes" id="UP000326837">
    <property type="component" value="Chromosome"/>
</dbReference>
<gene>
    <name evidence="2" type="ORF">PLANPX_2366</name>
</gene>
<accession>A0A5K7X7N0</accession>
<evidence type="ECO:0000313" key="2">
    <source>
        <dbReference type="EMBL" id="BBO32754.1"/>
    </source>
</evidence>
<evidence type="ECO:0000259" key="1">
    <source>
        <dbReference type="Pfam" id="PF08241"/>
    </source>
</evidence>
<feature type="domain" description="Methyltransferase type 11" evidence="1">
    <location>
        <begin position="95"/>
        <end position="139"/>
    </location>
</feature>
<dbReference type="RefSeq" id="WP_172991968.1">
    <property type="nucleotide sequence ID" value="NZ_AP021861.1"/>
</dbReference>
<sequence length="237" mass="27825">MSLKSVLRQFRRDRRPQPMRSPVPPAAVALTPLNQPAAPETDYDRDFRAACQALKKFQAPYRLHIGCGKVHFPGWVNVDRDPMSEIVDVSWDLRHSLPIHDGTVEYIFHEHFMEHLTVEEGLALSRECRRMLKPGGILRIGMPDLADVVRQYAENDWRLPWMKKYGYEHIQTRAENINIAFREWEHKWLYDREELHRRLCEAGFETIRDAVRKESTVEALRGLETRDETLLVVEAIK</sequence>
<keyword evidence="3" id="KW-1185">Reference proteome</keyword>
<dbReference type="KEGG" id="lpav:PLANPX_2366"/>
<dbReference type="Pfam" id="PF08241">
    <property type="entry name" value="Methyltransf_11"/>
    <property type="match status" value="1"/>
</dbReference>
<dbReference type="Gene3D" id="3.40.50.150">
    <property type="entry name" value="Vaccinia Virus protein VP39"/>
    <property type="match status" value="1"/>
</dbReference>
<reference evidence="3" key="1">
    <citation type="submission" date="2019-10" db="EMBL/GenBank/DDBJ databases">
        <title>Lacipirellula parvula gen. nov., sp. nov., representing a lineage of planctomycetes widespread in freshwater anoxic habitats, and description of the family Lacipirellulaceae.</title>
        <authorList>
            <person name="Dedysh S.N."/>
            <person name="Kulichevskaya I.S."/>
            <person name="Beletsky A.V."/>
            <person name="Rakitin A.L."/>
            <person name="Mardanov A.V."/>
            <person name="Ivanova A.A."/>
            <person name="Saltykova V.X."/>
            <person name="Rijpstra W.I.C."/>
            <person name="Sinninghe Damste J.S."/>
            <person name="Ravin N.V."/>
        </authorList>
    </citation>
    <scope>NUCLEOTIDE SEQUENCE [LARGE SCALE GENOMIC DNA]</scope>
    <source>
        <strain evidence="3">PX69</strain>
    </source>
</reference>
<dbReference type="EMBL" id="AP021861">
    <property type="protein sequence ID" value="BBO32754.1"/>
    <property type="molecule type" value="Genomic_DNA"/>
</dbReference>